<feature type="domain" description="Protein SirB1 N-terminal" evidence="2">
    <location>
        <begin position="41"/>
        <end position="193"/>
    </location>
</feature>
<dbReference type="PANTHER" id="PTHR31350:SF21">
    <property type="entry name" value="F-BOX ONLY PROTEIN 21"/>
    <property type="match status" value="1"/>
</dbReference>
<sequence length="275" mass="29770">MSPPRQALDAIGHLPDPEIDIADAALQFARVDAPEADWQEARAHLSELARDAVAVAHGIAEDDLVSRANALAALITGRHRYQGDANDYDNLDNANLIRVIARRRGLPVALGILWLHAARAAGWGVHGVDFPGHFLVALEGSREQVVLDVFAGGAAMDGRELRALLKRVEGPQAELRPGVLAPMSQRAVLLRLQNNIKIRRLHLGDVAGALACTEDMLRIAPDTASLWREAGLMNEQLDRVAAALRCFETFLGLVPEGEAAVRTRAAVEALRSRLN</sequence>
<evidence type="ECO:0000259" key="2">
    <source>
        <dbReference type="Pfam" id="PF13369"/>
    </source>
</evidence>
<dbReference type="PANTHER" id="PTHR31350">
    <property type="entry name" value="SI:DKEY-261L7.2"/>
    <property type="match status" value="1"/>
</dbReference>
<dbReference type="Gene3D" id="1.25.40.10">
    <property type="entry name" value="Tetratricopeptide repeat domain"/>
    <property type="match status" value="1"/>
</dbReference>
<name>A0A5M6IY30_9PROT</name>
<dbReference type="OrthoDB" id="232498at2"/>
<evidence type="ECO:0000313" key="4">
    <source>
        <dbReference type="Proteomes" id="UP000325255"/>
    </source>
</evidence>
<dbReference type="SUPFAM" id="SSF48452">
    <property type="entry name" value="TPR-like"/>
    <property type="match status" value="1"/>
</dbReference>
<dbReference type="Proteomes" id="UP000325255">
    <property type="component" value="Unassembled WGS sequence"/>
</dbReference>
<comment type="similarity">
    <text evidence="1">Belongs to the UPF0162 family.</text>
</comment>
<evidence type="ECO:0000313" key="3">
    <source>
        <dbReference type="EMBL" id="KAA5613222.1"/>
    </source>
</evidence>
<dbReference type="EMBL" id="VWPK01000007">
    <property type="protein sequence ID" value="KAA5613222.1"/>
    <property type="molecule type" value="Genomic_DNA"/>
</dbReference>
<keyword evidence="4" id="KW-1185">Reference proteome</keyword>
<dbReference type="Pfam" id="PF13371">
    <property type="entry name" value="TPR_9"/>
    <property type="match status" value="1"/>
</dbReference>
<dbReference type="Pfam" id="PF13369">
    <property type="entry name" value="Transglut_core2"/>
    <property type="match status" value="1"/>
</dbReference>
<dbReference type="InterPro" id="IPR011990">
    <property type="entry name" value="TPR-like_helical_dom_sf"/>
</dbReference>
<gene>
    <name evidence="3" type="ORF">F1189_05875</name>
</gene>
<accession>A0A5M6IY30</accession>
<dbReference type="AlphaFoldDB" id="A0A5M6IY30"/>
<evidence type="ECO:0000256" key="1">
    <source>
        <dbReference type="ARBA" id="ARBA00007100"/>
    </source>
</evidence>
<dbReference type="InterPro" id="IPR032698">
    <property type="entry name" value="SirB1_N"/>
</dbReference>
<reference evidence="3 4" key="1">
    <citation type="submission" date="2019-09" db="EMBL/GenBank/DDBJ databases">
        <title>Genome sequence of Rhodovastum atsumiense, a diverse member of the Acetobacteraceae family of non-sulfur purple photosynthetic bacteria.</title>
        <authorList>
            <person name="Meyer T."/>
            <person name="Kyndt J."/>
        </authorList>
    </citation>
    <scope>NUCLEOTIDE SEQUENCE [LARGE SCALE GENOMIC DNA]</scope>
    <source>
        <strain evidence="3 4">DSM 21279</strain>
    </source>
</reference>
<proteinExistence type="inferred from homology"/>
<comment type="caution">
    <text evidence="3">The sequence shown here is derived from an EMBL/GenBank/DDBJ whole genome shotgun (WGS) entry which is preliminary data.</text>
</comment>
<dbReference type="RefSeq" id="WP_150039705.1">
    <property type="nucleotide sequence ID" value="NZ_OW485601.1"/>
</dbReference>
<protein>
    <submittedName>
        <fullName evidence="3">Tetratricopeptide repeat protein</fullName>
    </submittedName>
</protein>
<organism evidence="3 4">
    <name type="scientific">Rhodovastum atsumiense</name>
    <dbReference type="NCBI Taxonomy" id="504468"/>
    <lineage>
        <taxon>Bacteria</taxon>
        <taxon>Pseudomonadati</taxon>
        <taxon>Pseudomonadota</taxon>
        <taxon>Alphaproteobacteria</taxon>
        <taxon>Acetobacterales</taxon>
        <taxon>Acetobacteraceae</taxon>
        <taxon>Rhodovastum</taxon>
    </lineage>
</organism>